<evidence type="ECO:0000256" key="6">
    <source>
        <dbReference type="ARBA" id="ARBA00023136"/>
    </source>
</evidence>
<dbReference type="InterPro" id="IPR039426">
    <property type="entry name" value="TonB-dep_rcpt-like"/>
</dbReference>
<dbReference type="SUPFAM" id="SSF56935">
    <property type="entry name" value="Porins"/>
    <property type="match status" value="1"/>
</dbReference>
<dbReference type="InterPro" id="IPR036942">
    <property type="entry name" value="Beta-barrel_TonB_sf"/>
</dbReference>
<dbReference type="EMBL" id="BARS01030245">
    <property type="protein sequence ID" value="GAG19587.1"/>
    <property type="molecule type" value="Genomic_DNA"/>
</dbReference>
<evidence type="ECO:0000256" key="1">
    <source>
        <dbReference type="ARBA" id="ARBA00004571"/>
    </source>
</evidence>
<evidence type="ECO:0000256" key="3">
    <source>
        <dbReference type="ARBA" id="ARBA00022692"/>
    </source>
</evidence>
<dbReference type="GO" id="GO:0044718">
    <property type="term" value="P:siderophore transmembrane transport"/>
    <property type="evidence" value="ECO:0007669"/>
    <property type="project" value="TreeGrafter"/>
</dbReference>
<keyword evidence="6" id="KW-0472">Membrane</keyword>
<dbReference type="GO" id="GO:0009279">
    <property type="term" value="C:cell outer membrane"/>
    <property type="evidence" value="ECO:0007669"/>
    <property type="project" value="UniProtKB-SubCell"/>
</dbReference>
<organism evidence="10">
    <name type="scientific">marine sediment metagenome</name>
    <dbReference type="NCBI Taxonomy" id="412755"/>
    <lineage>
        <taxon>unclassified sequences</taxon>
        <taxon>metagenomes</taxon>
        <taxon>ecological metagenomes</taxon>
    </lineage>
</organism>
<keyword evidence="8" id="KW-0998">Cell outer membrane</keyword>
<dbReference type="Gene3D" id="2.40.170.20">
    <property type="entry name" value="TonB-dependent receptor, beta-barrel domain"/>
    <property type="match status" value="1"/>
</dbReference>
<feature type="non-terminal residue" evidence="10">
    <location>
        <position position="1"/>
    </location>
</feature>
<evidence type="ECO:0000256" key="5">
    <source>
        <dbReference type="ARBA" id="ARBA00023077"/>
    </source>
</evidence>
<keyword evidence="4" id="KW-0732">Signal</keyword>
<protein>
    <recommendedName>
        <fullName evidence="9">TonB-dependent receptor-like beta-barrel domain-containing protein</fullName>
    </recommendedName>
</protein>
<accession>X0W8L4</accession>
<dbReference type="Pfam" id="PF00593">
    <property type="entry name" value="TonB_dep_Rec_b-barrel"/>
    <property type="match status" value="1"/>
</dbReference>
<comment type="caution">
    <text evidence="10">The sequence shown here is derived from an EMBL/GenBank/DDBJ whole genome shotgun (WGS) entry which is preliminary data.</text>
</comment>
<keyword evidence="3" id="KW-0812">Transmembrane</keyword>
<evidence type="ECO:0000313" key="10">
    <source>
        <dbReference type="EMBL" id="GAG19587.1"/>
    </source>
</evidence>
<keyword evidence="2" id="KW-0813">Transport</keyword>
<evidence type="ECO:0000256" key="8">
    <source>
        <dbReference type="ARBA" id="ARBA00023237"/>
    </source>
</evidence>
<dbReference type="PANTHER" id="PTHR30069">
    <property type="entry name" value="TONB-DEPENDENT OUTER MEMBRANE RECEPTOR"/>
    <property type="match status" value="1"/>
</dbReference>
<evidence type="ECO:0000256" key="7">
    <source>
        <dbReference type="ARBA" id="ARBA00023170"/>
    </source>
</evidence>
<sequence>GLNSPLHRPQADGQLRNYWGRVGYELNNEWDISLITSASDNWADDPGPVGGPVPKRARYNTEDLTLNLTLTNHSEKTNGFIRLYMDHGKINWEQWSGTTDKWFNSKTDWLNRGLRIQQNLMLTDATELTLGFDYDSYGGEFVEEHADPANTKRMPEKYFFNTAGYASIQHAFPVGSGMTLAPSAGVRFNHHTSFDNETAPEAGVSLFGEKWTLYANYTRGFNYAGIYSVWFYNAVWNYQREAYRDLKPERVNHYELGLKLTPS</sequence>
<proteinExistence type="predicted"/>
<evidence type="ECO:0000256" key="4">
    <source>
        <dbReference type="ARBA" id="ARBA00022729"/>
    </source>
</evidence>
<gene>
    <name evidence="10" type="ORF">S01H1_47187</name>
</gene>
<keyword evidence="5" id="KW-0798">TonB box</keyword>
<reference evidence="10" key="1">
    <citation type="journal article" date="2014" name="Front. Microbiol.">
        <title>High frequency of phylogenetically diverse reductive dehalogenase-homologous genes in deep subseafloor sedimentary metagenomes.</title>
        <authorList>
            <person name="Kawai M."/>
            <person name="Futagami T."/>
            <person name="Toyoda A."/>
            <person name="Takaki Y."/>
            <person name="Nishi S."/>
            <person name="Hori S."/>
            <person name="Arai W."/>
            <person name="Tsubouchi T."/>
            <person name="Morono Y."/>
            <person name="Uchiyama I."/>
            <person name="Ito T."/>
            <person name="Fujiyama A."/>
            <person name="Inagaki F."/>
            <person name="Takami H."/>
        </authorList>
    </citation>
    <scope>NUCLEOTIDE SEQUENCE</scope>
    <source>
        <strain evidence="10">Expedition CK06-06</strain>
    </source>
</reference>
<dbReference type="InterPro" id="IPR000531">
    <property type="entry name" value="Beta-barrel_TonB"/>
</dbReference>
<dbReference type="GO" id="GO:0015344">
    <property type="term" value="F:siderophore uptake transmembrane transporter activity"/>
    <property type="evidence" value="ECO:0007669"/>
    <property type="project" value="TreeGrafter"/>
</dbReference>
<evidence type="ECO:0000259" key="9">
    <source>
        <dbReference type="Pfam" id="PF00593"/>
    </source>
</evidence>
<feature type="domain" description="TonB-dependent receptor-like beta-barrel" evidence="9">
    <location>
        <begin position="13"/>
        <end position="261"/>
    </location>
</feature>
<dbReference type="AlphaFoldDB" id="X0W8L4"/>
<feature type="non-terminal residue" evidence="10">
    <location>
        <position position="263"/>
    </location>
</feature>
<evidence type="ECO:0000256" key="2">
    <source>
        <dbReference type="ARBA" id="ARBA00022448"/>
    </source>
</evidence>
<keyword evidence="7" id="KW-0675">Receptor</keyword>
<comment type="subcellular location">
    <subcellularLocation>
        <location evidence="1">Cell outer membrane</location>
        <topology evidence="1">Multi-pass membrane protein</topology>
    </subcellularLocation>
</comment>
<name>X0W8L4_9ZZZZ</name>
<dbReference type="PANTHER" id="PTHR30069:SF29">
    <property type="entry name" value="HEMOGLOBIN AND HEMOGLOBIN-HAPTOGLOBIN-BINDING PROTEIN 1-RELATED"/>
    <property type="match status" value="1"/>
</dbReference>